<evidence type="ECO:0000259" key="2">
    <source>
        <dbReference type="Pfam" id="PF13391"/>
    </source>
</evidence>
<name>A0AA35MC75_9HYPO</name>
<dbReference type="Pfam" id="PF13391">
    <property type="entry name" value="HNH_2"/>
    <property type="match status" value="1"/>
</dbReference>
<evidence type="ECO:0000313" key="4">
    <source>
        <dbReference type="Proteomes" id="UP001160390"/>
    </source>
</evidence>
<organism evidence="3 4">
    <name type="scientific">Clonostachys chloroleuca</name>
    <dbReference type="NCBI Taxonomy" id="1926264"/>
    <lineage>
        <taxon>Eukaryota</taxon>
        <taxon>Fungi</taxon>
        <taxon>Dikarya</taxon>
        <taxon>Ascomycota</taxon>
        <taxon>Pezizomycotina</taxon>
        <taxon>Sordariomycetes</taxon>
        <taxon>Hypocreomycetidae</taxon>
        <taxon>Hypocreales</taxon>
        <taxon>Bionectriaceae</taxon>
        <taxon>Clonostachys</taxon>
    </lineage>
</organism>
<keyword evidence="4" id="KW-1185">Reference proteome</keyword>
<evidence type="ECO:0000313" key="3">
    <source>
        <dbReference type="EMBL" id="CAI6094257.1"/>
    </source>
</evidence>
<protein>
    <recommendedName>
        <fullName evidence="2">HNH nuclease domain-containing protein</fullName>
    </recommendedName>
</protein>
<comment type="caution">
    <text evidence="3">The sequence shown here is derived from an EMBL/GenBank/DDBJ whole genome shotgun (WGS) entry which is preliminary data.</text>
</comment>
<dbReference type="EMBL" id="CABFNP030001250">
    <property type="protein sequence ID" value="CAI6094257.1"/>
    <property type="molecule type" value="Genomic_DNA"/>
</dbReference>
<dbReference type="Proteomes" id="UP001160390">
    <property type="component" value="Unassembled WGS sequence"/>
</dbReference>
<proteinExistence type="predicted"/>
<feature type="region of interest" description="Disordered" evidence="1">
    <location>
        <begin position="333"/>
        <end position="378"/>
    </location>
</feature>
<dbReference type="InterPro" id="IPR003615">
    <property type="entry name" value="HNH_nuc"/>
</dbReference>
<feature type="domain" description="HNH nuclease" evidence="2">
    <location>
        <begin position="201"/>
        <end position="288"/>
    </location>
</feature>
<accession>A0AA35MC75</accession>
<sequence length="378" mass="41718">MSDPPGRETAKAALDYFFEQSPTDAEVQACVDFLAADISTETQGPEDHISIHELVQRIALAKKAQAKVTKAKGNNPAATLLPLVLNLAHLAYFLYAEKEGLEKITKESAYFIDMRLRNIEPFLNMSKSFISYCTLAHTNITTVPQKSFSLHLPINIPNPASGAADASYQPSVKRVKVGKGGNTIDRNRDTATEARQRDQRCIATGCPVFEACHLMPFSVINNTSAKLETAREILTDIVMPMMSISDWEIVQKLVVPDNGEIVTLDEACNIVCLNPLAHQIFDKAYFALEWVGLSKGELDCSFDELPTSTRAIMQAETNEFYNVVLPARRQMFAAQRASDPDTEEAGPAPKEESELEATISPTLRNNSPPADDDKRPQD</sequence>
<gene>
    <name evidence="3" type="ORF">CCHLO57077_00012357</name>
</gene>
<evidence type="ECO:0000256" key="1">
    <source>
        <dbReference type="SAM" id="MobiDB-lite"/>
    </source>
</evidence>
<dbReference type="AlphaFoldDB" id="A0AA35MC75"/>
<reference evidence="3" key="1">
    <citation type="submission" date="2023-01" db="EMBL/GenBank/DDBJ databases">
        <authorList>
            <person name="Piombo E."/>
        </authorList>
    </citation>
    <scope>NUCLEOTIDE SEQUENCE</scope>
</reference>
<feature type="compositionally biased region" description="Polar residues" evidence="1">
    <location>
        <begin position="359"/>
        <end position="368"/>
    </location>
</feature>